<organism evidence="3 4">
    <name type="scientific">Apiospora arundinis</name>
    <dbReference type="NCBI Taxonomy" id="335852"/>
    <lineage>
        <taxon>Eukaryota</taxon>
        <taxon>Fungi</taxon>
        <taxon>Dikarya</taxon>
        <taxon>Ascomycota</taxon>
        <taxon>Pezizomycotina</taxon>
        <taxon>Sordariomycetes</taxon>
        <taxon>Xylariomycetidae</taxon>
        <taxon>Amphisphaeriales</taxon>
        <taxon>Apiosporaceae</taxon>
        <taxon>Apiospora</taxon>
    </lineage>
</organism>
<dbReference type="PANTHER" id="PTHR10622:SF12">
    <property type="entry name" value="HET DOMAIN-CONTAINING PROTEIN"/>
    <property type="match status" value="1"/>
</dbReference>
<protein>
    <submittedName>
        <fullName evidence="3">Vegetative incompatibility protein HET-E-1</fullName>
    </submittedName>
</protein>
<accession>A0ABR2II02</accession>
<reference evidence="3 4" key="1">
    <citation type="journal article" date="2024" name="IMA Fungus">
        <title>Apiospora arundinis, a panoply of carbohydrate-active enzymes and secondary metabolites.</title>
        <authorList>
            <person name="Sorensen T."/>
            <person name="Petersen C."/>
            <person name="Muurmann A.T."/>
            <person name="Christiansen J.V."/>
            <person name="Brundto M.L."/>
            <person name="Overgaard C.K."/>
            <person name="Boysen A.T."/>
            <person name="Wollenberg R.D."/>
            <person name="Larsen T.O."/>
            <person name="Sorensen J.L."/>
            <person name="Nielsen K.L."/>
            <person name="Sondergaard T.E."/>
        </authorList>
    </citation>
    <scope>NUCLEOTIDE SEQUENCE [LARGE SCALE GENOMIC DNA]</scope>
    <source>
        <strain evidence="3 4">AAU 773</strain>
    </source>
</reference>
<evidence type="ECO:0000259" key="1">
    <source>
        <dbReference type="Pfam" id="PF06985"/>
    </source>
</evidence>
<dbReference type="InterPro" id="IPR058525">
    <property type="entry name" value="DUF8212"/>
</dbReference>
<dbReference type="Pfam" id="PF26640">
    <property type="entry name" value="DUF8212"/>
    <property type="match status" value="1"/>
</dbReference>
<evidence type="ECO:0000313" key="3">
    <source>
        <dbReference type="EMBL" id="KAK8863208.1"/>
    </source>
</evidence>
<dbReference type="InterPro" id="IPR010730">
    <property type="entry name" value="HET"/>
</dbReference>
<sequence length="420" mass="48432">MRLIHVDTLQLREFYDETTLPQYAILSHTWSDDEIALQEFEQLVAGGSSAETTRAKNGYKKIVAACKAAKELQIYWCWVDTCCIDKKSSAELTEAINSMFKWYMHAAVCLAYLSDLDVMTESQYIRRELPKMMYCRWFTRGWCLQELIAPENLIFYDKEWNTVTTKAEISPYLSDITGIDQGVLQDPTKLPSIPVACRLSWASRRETTRVEDQAYCLLGIFNITMPMLYGEGPKSFLRLQEEILRQDGDLSLFAWLPDAGQHEIYMDIYHRSSFYFSYISPETAQLLEASPEEAFDVVGRRFLTRDLYDFRAHIKFIPDANHPELFCILLLKLEGQNPQPRLPSVHLLPPVVWSRDILGKSYNFAQLVEHSILLADRETAEHDGIQQLAVGRHVFSVHLITGEVRGEPAHEIIINCWETN</sequence>
<evidence type="ECO:0000259" key="2">
    <source>
        <dbReference type="Pfam" id="PF26640"/>
    </source>
</evidence>
<dbReference type="Proteomes" id="UP001390339">
    <property type="component" value="Unassembled WGS sequence"/>
</dbReference>
<keyword evidence="4" id="KW-1185">Reference proteome</keyword>
<dbReference type="PANTHER" id="PTHR10622">
    <property type="entry name" value="HET DOMAIN-CONTAINING PROTEIN"/>
    <property type="match status" value="1"/>
</dbReference>
<feature type="domain" description="Heterokaryon incompatibility" evidence="1">
    <location>
        <begin position="23"/>
        <end position="118"/>
    </location>
</feature>
<comment type="caution">
    <text evidence="3">The sequence shown here is derived from an EMBL/GenBank/DDBJ whole genome shotgun (WGS) entry which is preliminary data.</text>
</comment>
<gene>
    <name evidence="3" type="ORF">PGQ11_009443</name>
</gene>
<proteinExistence type="predicted"/>
<dbReference type="EMBL" id="JAPCWZ010000005">
    <property type="protein sequence ID" value="KAK8863208.1"/>
    <property type="molecule type" value="Genomic_DNA"/>
</dbReference>
<dbReference type="Pfam" id="PF06985">
    <property type="entry name" value="HET"/>
    <property type="match status" value="1"/>
</dbReference>
<feature type="domain" description="DUF8212" evidence="2">
    <location>
        <begin position="235"/>
        <end position="293"/>
    </location>
</feature>
<name>A0ABR2II02_9PEZI</name>
<evidence type="ECO:0000313" key="4">
    <source>
        <dbReference type="Proteomes" id="UP001390339"/>
    </source>
</evidence>